<keyword evidence="7 14" id="KW-0067">ATP-binding</keyword>
<evidence type="ECO:0000256" key="10">
    <source>
        <dbReference type="ARBA" id="ARBA00023235"/>
    </source>
</evidence>
<keyword evidence="8" id="KW-0238">DNA-binding</keyword>
<sequence length="1337" mass="146919">MSAFTPSPEQSAIINAPANDDVLVVAGAGSGKTFTMTQRIIALIRGGVAPERILGLTFTRKAAGELLERVSAAVSAAGGQRIQGNKSGQNAENSQNTHNGHNAFDTPNASIEIADVNIASSWDRAFLKPSIFTYDAFFQTLVRQYGLLVGFDQNTQPLSEASALQLAIEVIDRHMELMSGEDFGALAKVAQQVIDLSSAIGSAMIGAGCTDFEEAMDRVSRWDTAFIDVLNKNLAGESISDTEPKVHKISKAKKDTDARWQAKLDTRAAEMHSLCVYRCGELLAATRKREVLLQLVRAYAKAKRERNMAEFSDFTIAAYQLIERFPSIGEQTRRRYSHVLLDEYQDTSTTQAALIAALFHPDNTHRCAVNAVGDPFQSIYAWRGASPGAFRMFQHDFHMPQDSKPFPLSVTRRNSRIVLEAANDLTLPLRSLPARPSSSLMREVGVAPLRALDNAPEGTLGVLGYATIGQEIDAVVRFCRHAVEKYRKRDSDSAHVAVLFRGKPRMPLYQEALERAGLTTFVVGYSALLERPEVRDIMALLHVASDRTDTKSLMRLLATPRFNLSSADLTALASIAEELNTQQRFRALAEAGLVPADTPAAQRAAVVREHRDQVANMVFVSDLLSQEDISSYEHKLSEHGRRGIAQAMQAVRRVQHAVGRPLGEVIRAAIEALDLDIDAVVAHTVRGEGSLNPTVARMPMHAIVDLVDTYTQELDIDQTPTLRGFITWVDYLSNVKDEAANLPDAPVDVELMTVHQSKGLEWDAVAVVGMTQGGFPSNQGEHLSITLEEGHEGGVEQGQWKAPEYHETAHSWLTDPVAVPVPMRADAAILPRFPHDADVNADPVATLQTLEGVELIDDEAFGSIRDWGDGVEDADRSGWYLTQMEEYGRRLHADERRLAYVALTRARNDALMTYCMYTNASSRDPSTVKKGAKKSSPSNFWLEVHDALHAHSHAVSAEQCVAQLSGEVVFTTQEGEPIAPPQGFFVGDAAGEYGKAVIADAWCTPLERVSEIDGLYWPAHLSSGIQQRLNQGLPSVLQAIDEAKQVVASSGGTAQLICGPLSRRAQLLADDADLMSGGENKESLDETVKDKARRILAAGRQNVTSLQARVGGMSERQEHDYWRSVIRPVPRISSPAAQEGTRFHDWAERFMNAGNPTEQLRRELLIESDQYTGQCPNPCMDWNADQYRGVPVPADGNIPVWAERLIQSAWAKRTPVWAERSIVVDVPGIGLVNGKLDAVFAGGLDANDTSKRFTVVDWKTGRRPVKAADIERKLAQLDMYRLLLAVVEDVELESIDATLYYVSEPDESLRELQAHTKTKQEILTELSSGIPEQSDND</sequence>
<feature type="region of interest" description="Disordered" evidence="15">
    <location>
        <begin position="78"/>
        <end position="106"/>
    </location>
</feature>
<dbReference type="Pfam" id="PF13361">
    <property type="entry name" value="UvrD_C"/>
    <property type="match status" value="1"/>
</dbReference>
<evidence type="ECO:0000256" key="12">
    <source>
        <dbReference type="ARBA" id="ARBA00034808"/>
    </source>
</evidence>
<reference evidence="18 19" key="1">
    <citation type="submission" date="2019-09" db="EMBL/GenBank/DDBJ databases">
        <title>Characterization of the phylogenetic diversity of two novel species belonging to the genus Bifidobacterium: Bifidobacterium cebidarum sp. nov. and Bifidobacterium leontopitheci sp. nov.</title>
        <authorList>
            <person name="Lugli G.A."/>
            <person name="Duranti S."/>
            <person name="Milani C."/>
            <person name="Turroni F."/>
            <person name="Ventura M."/>
        </authorList>
    </citation>
    <scope>NUCLEOTIDE SEQUENCE [LARGE SCALE GENOMIC DNA]</scope>
    <source>
        <strain evidence="18 19">LMG 31469</strain>
    </source>
</reference>
<evidence type="ECO:0000256" key="8">
    <source>
        <dbReference type="ARBA" id="ARBA00023125"/>
    </source>
</evidence>
<evidence type="ECO:0000256" key="1">
    <source>
        <dbReference type="ARBA" id="ARBA00022722"/>
    </source>
</evidence>
<accession>A0A6I1GIU2</accession>
<evidence type="ECO:0000313" key="18">
    <source>
        <dbReference type="EMBL" id="KAB7787344.1"/>
    </source>
</evidence>
<dbReference type="GO" id="GO:0005524">
    <property type="term" value="F:ATP binding"/>
    <property type="evidence" value="ECO:0007669"/>
    <property type="project" value="UniProtKB-UniRule"/>
</dbReference>
<dbReference type="Pfam" id="PF00580">
    <property type="entry name" value="UvrD-helicase"/>
    <property type="match status" value="1"/>
</dbReference>
<dbReference type="CDD" id="cd17932">
    <property type="entry name" value="DEXQc_UvrD"/>
    <property type="match status" value="1"/>
</dbReference>
<dbReference type="InterPro" id="IPR014017">
    <property type="entry name" value="DNA_helicase_UvrD-like_C"/>
</dbReference>
<dbReference type="Gene3D" id="3.40.50.300">
    <property type="entry name" value="P-loop containing nucleotide triphosphate hydrolases"/>
    <property type="match status" value="4"/>
</dbReference>
<name>A0A6I1GIU2_9BIFI</name>
<dbReference type="GO" id="GO:0004527">
    <property type="term" value="F:exonuclease activity"/>
    <property type="evidence" value="ECO:0007669"/>
    <property type="project" value="UniProtKB-KW"/>
</dbReference>
<evidence type="ECO:0000259" key="17">
    <source>
        <dbReference type="PROSITE" id="PS51217"/>
    </source>
</evidence>
<dbReference type="SUPFAM" id="SSF52540">
    <property type="entry name" value="P-loop containing nucleoside triphosphate hydrolases"/>
    <property type="match status" value="1"/>
</dbReference>
<dbReference type="RefSeq" id="WP_152210095.1">
    <property type="nucleotide sequence ID" value="NZ_WBVS01000008.1"/>
</dbReference>
<organism evidence="18 19">
    <name type="scientific">Bifidobacterium cebidarum</name>
    <dbReference type="NCBI Taxonomy" id="2650773"/>
    <lineage>
        <taxon>Bacteria</taxon>
        <taxon>Bacillati</taxon>
        <taxon>Actinomycetota</taxon>
        <taxon>Actinomycetes</taxon>
        <taxon>Bifidobacteriales</taxon>
        <taxon>Bifidobacteriaceae</taxon>
        <taxon>Bifidobacterium</taxon>
    </lineage>
</organism>
<protein>
    <recommendedName>
        <fullName evidence="12">DNA 3'-5' helicase</fullName>
        <ecNumber evidence="12">5.6.2.4</ecNumber>
    </recommendedName>
</protein>
<dbReference type="Gene3D" id="3.90.320.10">
    <property type="match status" value="1"/>
</dbReference>
<evidence type="ECO:0000256" key="4">
    <source>
        <dbReference type="ARBA" id="ARBA00022801"/>
    </source>
</evidence>
<dbReference type="GO" id="GO:0005829">
    <property type="term" value="C:cytosol"/>
    <property type="evidence" value="ECO:0007669"/>
    <property type="project" value="TreeGrafter"/>
</dbReference>
<evidence type="ECO:0000256" key="14">
    <source>
        <dbReference type="PROSITE-ProRule" id="PRU00560"/>
    </source>
</evidence>
<dbReference type="GO" id="GO:0003677">
    <property type="term" value="F:DNA binding"/>
    <property type="evidence" value="ECO:0007669"/>
    <property type="project" value="UniProtKB-KW"/>
</dbReference>
<evidence type="ECO:0000256" key="15">
    <source>
        <dbReference type="SAM" id="MobiDB-lite"/>
    </source>
</evidence>
<evidence type="ECO:0000256" key="5">
    <source>
        <dbReference type="ARBA" id="ARBA00022806"/>
    </source>
</evidence>
<keyword evidence="19" id="KW-1185">Reference proteome</keyword>
<dbReference type="EMBL" id="WBVS01000008">
    <property type="protein sequence ID" value="KAB7787344.1"/>
    <property type="molecule type" value="Genomic_DNA"/>
</dbReference>
<gene>
    <name evidence="18" type="ORF">F7D08_1519</name>
</gene>
<dbReference type="InterPro" id="IPR011604">
    <property type="entry name" value="PDDEXK-like_dom_sf"/>
</dbReference>
<feature type="binding site" evidence="14">
    <location>
        <begin position="26"/>
        <end position="33"/>
    </location>
    <ligand>
        <name>ATP</name>
        <dbReference type="ChEBI" id="CHEBI:30616"/>
    </ligand>
</feature>
<dbReference type="Pfam" id="PF12705">
    <property type="entry name" value="PDDEXK_1"/>
    <property type="match status" value="1"/>
</dbReference>
<dbReference type="InterPro" id="IPR038726">
    <property type="entry name" value="PDDEXK_AddAB-type"/>
</dbReference>
<feature type="domain" description="UvrD-like helicase ATP-binding" evidence="16">
    <location>
        <begin position="5"/>
        <end position="415"/>
    </location>
</feature>
<evidence type="ECO:0000256" key="7">
    <source>
        <dbReference type="ARBA" id="ARBA00022840"/>
    </source>
</evidence>
<dbReference type="Gene3D" id="1.10.486.10">
    <property type="entry name" value="PCRA, domain 4"/>
    <property type="match status" value="1"/>
</dbReference>
<feature type="compositionally biased region" description="Polar residues" evidence="15">
    <location>
        <begin position="82"/>
        <end position="106"/>
    </location>
</feature>
<dbReference type="InterPro" id="IPR014016">
    <property type="entry name" value="UvrD-like_ATP-bd"/>
</dbReference>
<keyword evidence="5 14" id="KW-0347">Helicase</keyword>
<feature type="domain" description="UvrD-like helicase C-terminal" evidence="17">
    <location>
        <begin position="416"/>
        <end position="759"/>
    </location>
</feature>
<evidence type="ECO:0000256" key="13">
    <source>
        <dbReference type="ARBA" id="ARBA00048988"/>
    </source>
</evidence>
<comment type="catalytic activity">
    <reaction evidence="13">
        <text>ATP + H2O = ADP + phosphate + H(+)</text>
        <dbReference type="Rhea" id="RHEA:13065"/>
        <dbReference type="ChEBI" id="CHEBI:15377"/>
        <dbReference type="ChEBI" id="CHEBI:15378"/>
        <dbReference type="ChEBI" id="CHEBI:30616"/>
        <dbReference type="ChEBI" id="CHEBI:43474"/>
        <dbReference type="ChEBI" id="CHEBI:456216"/>
        <dbReference type="EC" id="5.6.2.4"/>
    </reaction>
</comment>
<evidence type="ECO:0000256" key="3">
    <source>
        <dbReference type="ARBA" id="ARBA00022763"/>
    </source>
</evidence>
<evidence type="ECO:0000259" key="16">
    <source>
        <dbReference type="PROSITE" id="PS51198"/>
    </source>
</evidence>
<evidence type="ECO:0000256" key="2">
    <source>
        <dbReference type="ARBA" id="ARBA00022741"/>
    </source>
</evidence>
<keyword evidence="4 14" id="KW-0378">Hydrolase</keyword>
<dbReference type="PROSITE" id="PS51217">
    <property type="entry name" value="UVRD_HELICASE_CTER"/>
    <property type="match status" value="1"/>
</dbReference>
<dbReference type="PANTHER" id="PTHR11070:SF55">
    <property type="entry name" value="DNA 3'-5' HELICASE"/>
    <property type="match status" value="1"/>
</dbReference>
<dbReference type="PROSITE" id="PS51198">
    <property type="entry name" value="UVRD_HELICASE_ATP_BIND"/>
    <property type="match status" value="1"/>
</dbReference>
<dbReference type="InterPro" id="IPR000212">
    <property type="entry name" value="DNA_helicase_UvrD/REP"/>
</dbReference>
<evidence type="ECO:0000256" key="6">
    <source>
        <dbReference type="ARBA" id="ARBA00022839"/>
    </source>
</evidence>
<evidence type="ECO:0000256" key="9">
    <source>
        <dbReference type="ARBA" id="ARBA00023204"/>
    </source>
</evidence>
<dbReference type="GO" id="GO:0000725">
    <property type="term" value="P:recombinational repair"/>
    <property type="evidence" value="ECO:0007669"/>
    <property type="project" value="TreeGrafter"/>
</dbReference>
<keyword evidence="2 14" id="KW-0547">Nucleotide-binding</keyword>
<dbReference type="PANTHER" id="PTHR11070">
    <property type="entry name" value="UVRD / RECB / PCRA DNA HELICASE FAMILY MEMBER"/>
    <property type="match status" value="1"/>
</dbReference>
<keyword evidence="9" id="KW-0234">DNA repair</keyword>
<dbReference type="GO" id="GO:0033202">
    <property type="term" value="C:DNA helicase complex"/>
    <property type="evidence" value="ECO:0007669"/>
    <property type="project" value="TreeGrafter"/>
</dbReference>
<keyword evidence="10" id="KW-0413">Isomerase</keyword>
<keyword evidence="1" id="KW-0540">Nuclease</keyword>
<evidence type="ECO:0000313" key="19">
    <source>
        <dbReference type="Proteomes" id="UP000468413"/>
    </source>
</evidence>
<dbReference type="InterPro" id="IPR027417">
    <property type="entry name" value="P-loop_NTPase"/>
</dbReference>
<dbReference type="Proteomes" id="UP000468413">
    <property type="component" value="Unassembled WGS sequence"/>
</dbReference>
<comment type="caution">
    <text evidence="18">The sequence shown here is derived from an EMBL/GenBank/DDBJ whole genome shotgun (WGS) entry which is preliminary data.</text>
</comment>
<keyword evidence="3" id="KW-0227">DNA damage</keyword>
<comment type="catalytic activity">
    <reaction evidence="11">
        <text>Couples ATP hydrolysis with the unwinding of duplex DNA by translocating in the 3'-5' direction.</text>
        <dbReference type="EC" id="5.6.2.4"/>
    </reaction>
</comment>
<dbReference type="GO" id="GO:0043138">
    <property type="term" value="F:3'-5' DNA helicase activity"/>
    <property type="evidence" value="ECO:0007669"/>
    <property type="project" value="UniProtKB-EC"/>
</dbReference>
<evidence type="ECO:0000256" key="11">
    <source>
        <dbReference type="ARBA" id="ARBA00034617"/>
    </source>
</evidence>
<proteinExistence type="predicted"/>
<keyword evidence="6" id="KW-0269">Exonuclease</keyword>
<dbReference type="EC" id="5.6.2.4" evidence="12"/>